<proteinExistence type="predicted"/>
<dbReference type="KEGG" id="alf:CFBP5473_17075"/>
<dbReference type="STRING" id="1367849.GCA_000518585_02290"/>
<sequence length="361" mass="39121">MTAEQTKLRPAAPSDIPQIREMFISVFRPHSSPDKDDLDASLSQMLFSHPNYTGENGSMVSADDNGTVKSAMTIVPLSYRVGEDMVTGRMACTFMATDDASPRSIAALIFQLRPRGTELIFSDSAAPVSLSHLRAIGAVELPVQGLRWYKLFRPLPATAGYVRRRLFARAPRFIKPGKLPEYALAAGAKTPAGYSVFEATTESFAENANRFLSRYVVAPVYTPANVEWAIAASDRPGGRSKLGLAQVHNENGEICGVFSFAGVLGSEAQILDLLYADGELDNVLDATLAALDASGFAFASAPLRPETIPSLTRYNHIWYRHITGVAGASRSPGFKDAMRSGQAYIGGIAGESWSRLVRDFY</sequence>
<reference evidence="2 4" key="2">
    <citation type="submission" date="2021-03" db="EMBL/GenBank/DDBJ databases">
        <title>Rapid diversification of plasmids in a genus of pathogenic and nitrogen fixing bacteria.</title>
        <authorList>
            <person name="Weisberg A.J."/>
            <person name="Miller M."/>
            <person name="Ream W."/>
            <person name="Grunwald N.J."/>
            <person name="Chang J.H."/>
        </authorList>
    </citation>
    <scope>NUCLEOTIDE SEQUENCE [LARGE SCALE GENOMIC DNA]</scope>
    <source>
        <strain evidence="2 4">AF3.44</strain>
    </source>
</reference>
<dbReference type="EMBL" id="CP039692">
    <property type="protein sequence ID" value="QCI99685.1"/>
    <property type="molecule type" value="Genomic_DNA"/>
</dbReference>
<evidence type="ECO:0000313" key="4">
    <source>
        <dbReference type="Proteomes" id="UP000826513"/>
    </source>
</evidence>
<evidence type="ECO:0008006" key="5">
    <source>
        <dbReference type="Google" id="ProtNLM"/>
    </source>
</evidence>
<evidence type="ECO:0000313" key="2">
    <source>
        <dbReference type="EMBL" id="QYA09884.1"/>
    </source>
</evidence>
<dbReference type="Proteomes" id="UP000298545">
    <property type="component" value="Chromosome linear"/>
</dbReference>
<protein>
    <recommendedName>
        <fullName evidence="5">GNAT family N-acetyltransferase</fullName>
    </recommendedName>
</protein>
<dbReference type="EMBL" id="CP072168">
    <property type="protein sequence ID" value="QYA09884.1"/>
    <property type="molecule type" value="Genomic_DNA"/>
</dbReference>
<accession>A0A4D7DQX2</accession>
<keyword evidence="4" id="KW-1185">Reference proteome</keyword>
<evidence type="ECO:0000313" key="1">
    <source>
        <dbReference type="EMBL" id="QCI99685.1"/>
    </source>
</evidence>
<gene>
    <name evidence="1" type="ORF">CFBP5473_17075</name>
    <name evidence="2" type="ORF">J5285_21270</name>
</gene>
<name>A0A4D7DQX2_9HYPH</name>
<reference evidence="1 3" key="1">
    <citation type="submission" date="2019-04" db="EMBL/GenBank/DDBJ databases">
        <title>Complete genome sequence of Agrobacterium larrymoorei CFBP5473.</title>
        <authorList>
            <person name="Haryono M."/>
            <person name="Chou L."/>
            <person name="Lin Y.-C."/>
            <person name="Lai E.-M."/>
            <person name="Kuo C.-H."/>
        </authorList>
    </citation>
    <scope>NUCLEOTIDE SEQUENCE [LARGE SCALE GENOMIC DNA]</scope>
    <source>
        <strain evidence="1 3">CFBP5473</strain>
    </source>
</reference>
<organism evidence="1 3">
    <name type="scientific">Agrobacterium larrymoorei</name>
    <dbReference type="NCBI Taxonomy" id="160699"/>
    <lineage>
        <taxon>Bacteria</taxon>
        <taxon>Pseudomonadati</taxon>
        <taxon>Pseudomonadota</taxon>
        <taxon>Alphaproteobacteria</taxon>
        <taxon>Hyphomicrobiales</taxon>
        <taxon>Rhizobiaceae</taxon>
        <taxon>Rhizobium/Agrobacterium group</taxon>
        <taxon>Agrobacterium</taxon>
    </lineage>
</organism>
<dbReference type="OrthoDB" id="3658990at2"/>
<dbReference type="AlphaFoldDB" id="A0A4D7DQX2"/>
<dbReference type="RefSeq" id="WP_027675061.1">
    <property type="nucleotide sequence ID" value="NZ_CP039692.1"/>
</dbReference>
<evidence type="ECO:0000313" key="3">
    <source>
        <dbReference type="Proteomes" id="UP000298545"/>
    </source>
</evidence>
<dbReference type="Proteomes" id="UP000826513">
    <property type="component" value="Chromosome 2"/>
</dbReference>